<dbReference type="Pfam" id="PF14240">
    <property type="entry name" value="YHYH"/>
    <property type="match status" value="2"/>
</dbReference>
<dbReference type="AlphaFoldDB" id="A0A540VJD1"/>
<feature type="region of interest" description="Disordered" evidence="1">
    <location>
        <begin position="1"/>
        <end position="20"/>
    </location>
</feature>
<feature type="domain" description="YHYH" evidence="2">
    <location>
        <begin position="243"/>
        <end position="282"/>
    </location>
</feature>
<organism evidence="3 4">
    <name type="scientific">Litorilinea aerophila</name>
    <dbReference type="NCBI Taxonomy" id="1204385"/>
    <lineage>
        <taxon>Bacteria</taxon>
        <taxon>Bacillati</taxon>
        <taxon>Chloroflexota</taxon>
        <taxon>Caldilineae</taxon>
        <taxon>Caldilineales</taxon>
        <taxon>Caldilineaceae</taxon>
        <taxon>Litorilinea</taxon>
    </lineage>
</organism>
<evidence type="ECO:0000256" key="1">
    <source>
        <dbReference type="SAM" id="MobiDB-lite"/>
    </source>
</evidence>
<accession>A0A540VJD1</accession>
<reference evidence="3 4" key="1">
    <citation type="submission" date="2019-06" db="EMBL/GenBank/DDBJ databases">
        <title>Genome sequence of Litorilinea aerophila BAA-2444.</title>
        <authorList>
            <person name="Maclea K.S."/>
            <person name="Maurais E.G."/>
            <person name="Iannazzi L.C."/>
        </authorList>
    </citation>
    <scope>NUCLEOTIDE SEQUENCE [LARGE SCALE GENOMIC DNA]</scope>
    <source>
        <strain evidence="3 4">ATCC BAA-2444</strain>
    </source>
</reference>
<dbReference type="InterPro" id="IPR025924">
    <property type="entry name" value="YHYH_dom"/>
</dbReference>
<comment type="caution">
    <text evidence="3">The sequence shown here is derived from an EMBL/GenBank/DDBJ whole genome shotgun (WGS) entry which is preliminary data.</text>
</comment>
<dbReference type="OrthoDB" id="665834at2"/>
<dbReference type="EMBL" id="VIGC01000006">
    <property type="protein sequence ID" value="TQE96874.1"/>
    <property type="molecule type" value="Genomic_DNA"/>
</dbReference>
<proteinExistence type="predicted"/>
<dbReference type="PANTHER" id="PTHR30289:SF8">
    <property type="entry name" value="YHYH DOMAIN-CONTAINING PROTEIN"/>
    <property type="match status" value="1"/>
</dbReference>
<keyword evidence="4" id="KW-1185">Reference proteome</keyword>
<feature type="domain" description="YHYH" evidence="2">
    <location>
        <begin position="123"/>
        <end position="235"/>
    </location>
</feature>
<sequence>MSDPNVGAGPVTTDQEGTLLPDQEAATLTPAGDTASTISASSASATFDTTAGIQAVQWAENVTITLGEDTFRYQSNGLPNHDLPEKFLIPKNPANQPFSNKTLDDFNVVTTTEYLQESPIDVTLTLHPTYAETVTQTSLGTIGYILSGARLFNDYENMERSVVALDDNITFTFDETGHDHASFVDECNGHPLADGSNYHYHGVPKCITAEIDVAGEHSHMLGVLRDGFPVYGPQGEDGVPMTNADLDACSGHFGATPEFPEGIYHYHLTEDEAPYSVDCYKGVVDASTGDTGGPAGGPGQGGRPPQIDLAAAAEKLGVTEDALRAALGDPQQGPPDFAAAAQALGVSEETLLDALGILAGAPPANGQPPVGQP</sequence>
<evidence type="ECO:0000313" key="3">
    <source>
        <dbReference type="EMBL" id="TQE96874.1"/>
    </source>
</evidence>
<gene>
    <name evidence="3" type="ORF">FKZ61_05860</name>
</gene>
<name>A0A540VJD1_9CHLR</name>
<evidence type="ECO:0000313" key="4">
    <source>
        <dbReference type="Proteomes" id="UP000317371"/>
    </source>
</evidence>
<dbReference type="PANTHER" id="PTHR30289">
    <property type="entry name" value="UNCHARACTERIZED PROTEIN YBCL-RELATED"/>
    <property type="match status" value="1"/>
</dbReference>
<dbReference type="Proteomes" id="UP000317371">
    <property type="component" value="Unassembled WGS sequence"/>
</dbReference>
<evidence type="ECO:0000259" key="2">
    <source>
        <dbReference type="Pfam" id="PF14240"/>
    </source>
</evidence>
<dbReference type="InParanoid" id="A0A540VJD1"/>
<protein>
    <submittedName>
        <fullName evidence="3">YHYH protein</fullName>
    </submittedName>
</protein>